<reference evidence="2 3" key="1">
    <citation type="submission" date="2009-09" db="EMBL/GenBank/DDBJ databases">
        <authorList>
            <person name="Weinstock G."/>
            <person name="Sodergren E."/>
            <person name="Clifton S."/>
            <person name="Fulton L."/>
            <person name="Fulton B."/>
            <person name="Courtney L."/>
            <person name="Fronick C."/>
            <person name="Harrison M."/>
            <person name="Strong C."/>
            <person name="Farmer C."/>
            <person name="Delahaunty K."/>
            <person name="Markovic C."/>
            <person name="Hall O."/>
            <person name="Minx P."/>
            <person name="Tomlinson C."/>
            <person name="Mitreva M."/>
            <person name="Nelson J."/>
            <person name="Hou S."/>
            <person name="Wollam A."/>
            <person name="Pepin K.H."/>
            <person name="Johnson M."/>
            <person name="Bhonagiri V."/>
            <person name="Nash W.E."/>
            <person name="Warren W."/>
            <person name="Chinwalla A."/>
            <person name="Mardis E.R."/>
            <person name="Wilson R.K."/>
        </authorList>
    </citation>
    <scope>NUCLEOTIDE SEQUENCE [LARGE SCALE GENOMIC DNA]</scope>
    <source>
        <strain evidence="2 3">F0319</strain>
    </source>
</reference>
<keyword evidence="1" id="KW-0812">Transmembrane</keyword>
<evidence type="ECO:0000313" key="3">
    <source>
        <dbReference type="Proteomes" id="UP000003327"/>
    </source>
</evidence>
<organism evidence="2 3">
    <name type="scientific">Prevotella veroralis F0319</name>
    <dbReference type="NCBI Taxonomy" id="649761"/>
    <lineage>
        <taxon>Bacteria</taxon>
        <taxon>Pseudomonadati</taxon>
        <taxon>Bacteroidota</taxon>
        <taxon>Bacteroidia</taxon>
        <taxon>Bacteroidales</taxon>
        <taxon>Prevotellaceae</taxon>
        <taxon>Prevotella</taxon>
    </lineage>
</organism>
<dbReference type="Proteomes" id="UP000003327">
    <property type="component" value="Unassembled WGS sequence"/>
</dbReference>
<comment type="caution">
    <text evidence="2">The sequence shown here is derived from an EMBL/GenBank/DDBJ whole genome shotgun (WGS) entry which is preliminary data.</text>
</comment>
<keyword evidence="1" id="KW-1133">Transmembrane helix</keyword>
<name>C9MQZ9_9BACT</name>
<feature type="transmembrane region" description="Helical" evidence="1">
    <location>
        <begin position="21"/>
        <end position="42"/>
    </location>
</feature>
<proteinExistence type="predicted"/>
<dbReference type="EMBL" id="ACVA01000048">
    <property type="protein sequence ID" value="EEX17972.1"/>
    <property type="molecule type" value="Genomic_DNA"/>
</dbReference>
<protein>
    <submittedName>
        <fullName evidence="2">Uncharacterized protein</fullName>
    </submittedName>
</protein>
<accession>C9MQZ9</accession>
<keyword evidence="3" id="KW-1185">Reference proteome</keyword>
<gene>
    <name evidence="2" type="ORF">HMPREF0973_02033</name>
</gene>
<evidence type="ECO:0000256" key="1">
    <source>
        <dbReference type="SAM" id="Phobius"/>
    </source>
</evidence>
<dbReference type="AlphaFoldDB" id="C9MQZ9"/>
<keyword evidence="1" id="KW-0472">Membrane</keyword>
<sequence length="44" mass="5264">MMSREALFNARKRPLQIKGTLSWFANATTYFFYQPLSAFFFIDH</sequence>
<dbReference type="HOGENOM" id="CLU_3220361_0_0_10"/>
<evidence type="ECO:0000313" key="2">
    <source>
        <dbReference type="EMBL" id="EEX17972.1"/>
    </source>
</evidence>